<organism evidence="4 5">
    <name type="scientific">Roseinatronobacter domitianus</name>
    <dbReference type="NCBI Taxonomy" id="2940293"/>
    <lineage>
        <taxon>Bacteria</taxon>
        <taxon>Pseudomonadati</taxon>
        <taxon>Pseudomonadota</taxon>
        <taxon>Alphaproteobacteria</taxon>
        <taxon>Rhodobacterales</taxon>
        <taxon>Paracoccaceae</taxon>
        <taxon>Roseinatronobacter</taxon>
    </lineage>
</organism>
<dbReference type="Pfam" id="PF10112">
    <property type="entry name" value="Halogen_Hydrol"/>
    <property type="match status" value="1"/>
</dbReference>
<sequence length="293" mass="31694">MAQRYSGRFSPNAGPAPADAPVATPGMARRHPVGARVNLLFVLPFAFAVKAFFSDPVGLAVNLGAFGVLMLAAWLTREGALAQAAFDARKVARRPAIPRKMFGSVLTGLGLGAAGLSGGVVPAVIFGVLGAGLHFASFGADPLSDKGMEGIDAHQTDRAARAVEGAEETLTEMADAIRRAGDRHLADRVARFAANIRPLFRAVQDDPRQLNAARRYLGVYLTGARDATVKFADFYARGRDPQARTEYEALLDDLESQFALRREALLEDNRTDLEIEIEVLRERLDREGLRHKT</sequence>
<accession>A0ABT0LXT4</accession>
<name>A0ABT0LXT4_9RHOB</name>
<keyword evidence="3" id="KW-1133">Transmembrane helix</keyword>
<evidence type="ECO:0000313" key="5">
    <source>
        <dbReference type="Proteomes" id="UP001202550"/>
    </source>
</evidence>
<dbReference type="RefSeq" id="WP_249055729.1">
    <property type="nucleotide sequence ID" value="NZ_JALZWP010000001.1"/>
</dbReference>
<feature type="transmembrane region" description="Helical" evidence="3">
    <location>
        <begin position="37"/>
        <end position="53"/>
    </location>
</feature>
<feature type="coiled-coil region" evidence="1">
    <location>
        <begin position="263"/>
        <end position="290"/>
    </location>
</feature>
<keyword evidence="1" id="KW-0175">Coiled coil</keyword>
<keyword evidence="5" id="KW-1185">Reference proteome</keyword>
<evidence type="ECO:0000313" key="4">
    <source>
        <dbReference type="EMBL" id="MCL1627416.1"/>
    </source>
</evidence>
<feature type="transmembrane region" description="Helical" evidence="3">
    <location>
        <begin position="59"/>
        <end position="76"/>
    </location>
</feature>
<evidence type="ECO:0000256" key="3">
    <source>
        <dbReference type="SAM" id="Phobius"/>
    </source>
</evidence>
<keyword evidence="3" id="KW-0812">Transmembrane</keyword>
<keyword evidence="3" id="KW-0472">Membrane</keyword>
<protein>
    <submittedName>
        <fullName evidence="4">5-bromo-4-chloroindolyl phosphate hydrolysis family protein</fullName>
    </submittedName>
</protein>
<proteinExistence type="predicted"/>
<dbReference type="InterPro" id="IPR018770">
    <property type="entry name" value="ChloroindolylP_hydrolase"/>
</dbReference>
<feature type="transmembrane region" description="Helical" evidence="3">
    <location>
        <begin position="97"/>
        <end position="114"/>
    </location>
</feature>
<dbReference type="EMBL" id="JALZWP010000001">
    <property type="protein sequence ID" value="MCL1627416.1"/>
    <property type="molecule type" value="Genomic_DNA"/>
</dbReference>
<comment type="caution">
    <text evidence="4">The sequence shown here is derived from an EMBL/GenBank/DDBJ whole genome shotgun (WGS) entry which is preliminary data.</text>
</comment>
<dbReference type="Proteomes" id="UP001202550">
    <property type="component" value="Unassembled WGS sequence"/>
</dbReference>
<evidence type="ECO:0000256" key="1">
    <source>
        <dbReference type="SAM" id="Coils"/>
    </source>
</evidence>
<reference evidence="4 5" key="1">
    <citation type="submission" date="2022-05" db="EMBL/GenBank/DDBJ databases">
        <title>Seasonal and diel survey of microbial diversity of the Tyrrhenian coast.</title>
        <authorList>
            <person name="Gattoni G."/>
            <person name="Corral P."/>
        </authorList>
    </citation>
    <scope>NUCLEOTIDE SEQUENCE [LARGE SCALE GENOMIC DNA]</scope>
    <source>
        <strain evidence="4 5">V10</strain>
    </source>
</reference>
<gene>
    <name evidence="4" type="ORF">M3N55_01615</name>
</gene>
<feature type="region of interest" description="Disordered" evidence="2">
    <location>
        <begin position="1"/>
        <end position="23"/>
    </location>
</feature>
<evidence type="ECO:0000256" key="2">
    <source>
        <dbReference type="SAM" id="MobiDB-lite"/>
    </source>
</evidence>